<evidence type="ECO:0000313" key="2">
    <source>
        <dbReference type="Proteomes" id="UP000499080"/>
    </source>
</evidence>
<evidence type="ECO:0000313" key="1">
    <source>
        <dbReference type="EMBL" id="GBN09382.1"/>
    </source>
</evidence>
<protein>
    <submittedName>
        <fullName evidence="1">Uncharacterized protein</fullName>
    </submittedName>
</protein>
<keyword evidence="2" id="KW-1185">Reference proteome</keyword>
<accession>A0A4Y2L4D6</accession>
<feature type="non-terminal residue" evidence="1">
    <location>
        <position position="201"/>
    </location>
</feature>
<sequence length="201" mass="22469">MRLNGIAVIGCDETNVNTGHKGGIILFMELASIDHYNGELGCFKQTPPSFTKFFGWATAGPKEFCRPLGKAIKTYEDLPVAPFSSMNVENMPHNIDRMVLSNEQQYLYDICLAISRDECYSDLALRKPGPVVHSRWLTIAGNGNQNFNRARGTRQLLQWGVKSIGCHPANSRLSSGWDYWVEEENPLPVAHPPGVRRGHQP</sequence>
<dbReference type="AlphaFoldDB" id="A0A4Y2L4D6"/>
<dbReference type="Proteomes" id="UP000499080">
    <property type="component" value="Unassembled WGS sequence"/>
</dbReference>
<dbReference type="EMBL" id="BGPR01005348">
    <property type="protein sequence ID" value="GBN09382.1"/>
    <property type="molecule type" value="Genomic_DNA"/>
</dbReference>
<comment type="caution">
    <text evidence="1">The sequence shown here is derived from an EMBL/GenBank/DDBJ whole genome shotgun (WGS) entry which is preliminary data.</text>
</comment>
<proteinExistence type="predicted"/>
<gene>
    <name evidence="1" type="ORF">AVEN_29467_1</name>
</gene>
<organism evidence="1 2">
    <name type="scientific">Araneus ventricosus</name>
    <name type="common">Orbweaver spider</name>
    <name type="synonym">Epeira ventricosa</name>
    <dbReference type="NCBI Taxonomy" id="182803"/>
    <lineage>
        <taxon>Eukaryota</taxon>
        <taxon>Metazoa</taxon>
        <taxon>Ecdysozoa</taxon>
        <taxon>Arthropoda</taxon>
        <taxon>Chelicerata</taxon>
        <taxon>Arachnida</taxon>
        <taxon>Araneae</taxon>
        <taxon>Araneomorphae</taxon>
        <taxon>Entelegynae</taxon>
        <taxon>Araneoidea</taxon>
        <taxon>Araneidae</taxon>
        <taxon>Araneus</taxon>
    </lineage>
</organism>
<reference evidence="1 2" key="1">
    <citation type="journal article" date="2019" name="Sci. Rep.">
        <title>Orb-weaving spider Araneus ventricosus genome elucidates the spidroin gene catalogue.</title>
        <authorList>
            <person name="Kono N."/>
            <person name="Nakamura H."/>
            <person name="Ohtoshi R."/>
            <person name="Moran D.A.P."/>
            <person name="Shinohara A."/>
            <person name="Yoshida Y."/>
            <person name="Fujiwara M."/>
            <person name="Mori M."/>
            <person name="Tomita M."/>
            <person name="Arakawa K."/>
        </authorList>
    </citation>
    <scope>NUCLEOTIDE SEQUENCE [LARGE SCALE GENOMIC DNA]</scope>
</reference>
<name>A0A4Y2L4D6_ARAVE</name>
<dbReference type="OrthoDB" id="6617942at2759"/>